<dbReference type="AlphaFoldDB" id="A0A7X0MFI3"/>
<feature type="transmembrane region" description="Helical" evidence="6">
    <location>
        <begin position="139"/>
        <end position="163"/>
    </location>
</feature>
<feature type="transmembrane region" description="Helical" evidence="6">
    <location>
        <begin position="79"/>
        <end position="99"/>
    </location>
</feature>
<evidence type="ECO:0000259" key="7">
    <source>
        <dbReference type="PROSITE" id="PS50850"/>
    </source>
</evidence>
<feature type="transmembrane region" description="Helical" evidence="6">
    <location>
        <begin position="305"/>
        <end position="322"/>
    </location>
</feature>
<dbReference type="InterPro" id="IPR036259">
    <property type="entry name" value="MFS_trans_sf"/>
</dbReference>
<proteinExistence type="predicted"/>
<dbReference type="PANTHER" id="PTHR42718:SF9">
    <property type="entry name" value="MAJOR FACILITATOR SUPERFAMILY MULTIDRUG TRANSPORTER MFSC"/>
    <property type="match status" value="1"/>
</dbReference>
<dbReference type="CDD" id="cd17321">
    <property type="entry name" value="MFS_MMR_MDR_like"/>
    <property type="match status" value="1"/>
</dbReference>
<feature type="transmembrane region" description="Helical" evidence="6">
    <location>
        <begin position="358"/>
        <end position="385"/>
    </location>
</feature>
<feature type="transmembrane region" description="Helical" evidence="6">
    <location>
        <begin position="334"/>
        <end position="352"/>
    </location>
</feature>
<dbReference type="InterPro" id="IPR011701">
    <property type="entry name" value="MFS"/>
</dbReference>
<organism evidence="8 9">
    <name type="scientific">Rhizobium lusitanum</name>
    <dbReference type="NCBI Taxonomy" id="293958"/>
    <lineage>
        <taxon>Bacteria</taxon>
        <taxon>Pseudomonadati</taxon>
        <taxon>Pseudomonadota</taxon>
        <taxon>Alphaproteobacteria</taxon>
        <taxon>Hyphomicrobiales</taxon>
        <taxon>Rhizobiaceae</taxon>
        <taxon>Rhizobium/Agrobacterium group</taxon>
        <taxon>Rhizobium</taxon>
    </lineage>
</organism>
<comment type="subcellular location">
    <subcellularLocation>
        <location evidence="1">Membrane</location>
        <topology evidence="1">Multi-pass membrane protein</topology>
    </subcellularLocation>
</comment>
<dbReference type="Gene3D" id="1.20.1720.10">
    <property type="entry name" value="Multidrug resistance protein D"/>
    <property type="match status" value="1"/>
</dbReference>
<keyword evidence="4 6" id="KW-1133">Transmembrane helix</keyword>
<dbReference type="Pfam" id="PF07690">
    <property type="entry name" value="MFS_1"/>
    <property type="match status" value="1"/>
</dbReference>
<evidence type="ECO:0000256" key="5">
    <source>
        <dbReference type="ARBA" id="ARBA00023136"/>
    </source>
</evidence>
<name>A0A7X0MFI3_9HYPH</name>
<feature type="transmembrane region" description="Helical" evidence="6">
    <location>
        <begin position="169"/>
        <end position="190"/>
    </location>
</feature>
<feature type="transmembrane region" description="Helical" evidence="6">
    <location>
        <begin position="263"/>
        <end position="293"/>
    </location>
</feature>
<dbReference type="GO" id="GO:0016020">
    <property type="term" value="C:membrane"/>
    <property type="evidence" value="ECO:0007669"/>
    <property type="project" value="UniProtKB-SubCell"/>
</dbReference>
<feature type="transmembrane region" description="Helical" evidence="6">
    <location>
        <begin position="202"/>
        <end position="220"/>
    </location>
</feature>
<feature type="transmembrane region" description="Helical" evidence="6">
    <location>
        <begin position="430"/>
        <end position="452"/>
    </location>
</feature>
<comment type="caution">
    <text evidence="8">The sequence shown here is derived from an EMBL/GenBank/DDBJ whole genome shotgun (WGS) entry which is preliminary data.</text>
</comment>
<feature type="domain" description="Major facilitator superfamily (MFS) profile" evidence="7">
    <location>
        <begin position="14"/>
        <end position="456"/>
    </location>
</feature>
<dbReference type="PANTHER" id="PTHR42718">
    <property type="entry name" value="MAJOR FACILITATOR SUPERFAMILY MULTIDRUG TRANSPORTER MFSC"/>
    <property type="match status" value="1"/>
</dbReference>
<protein>
    <submittedName>
        <fullName evidence="8">DHA2 family methylenomycin A resistance protein-like MFS transporter</fullName>
    </submittedName>
</protein>
<sequence>MSLTSQSRSRPLLTLVGSAFGFILVLLDVSVVNVALDALGTSFETDIVGLEWVVNAYTLVFAALLLTAGALGDRFGVRTIFVLGFVLFTASSVACGWAPTLTMLIAGRIAQGVGAALLVPNSLALIQQAFPTPAARSRAIGWWGAIAGSSLAAGPVVGGLLVAHLGWRSIFLVNLPVGIVGLAIILFSAHESPKKPGRSLDWPGQIAIVGALGALAMTLVEAGGLGWSHPRIILSGLLALLGIAAFLWIEVKSKEPMLPLTLFGAPAFSIASINGVLINFAYYGMIFVFSLFFQWEMKLSASETGFAFLPMTIMILIVNLVMSRVMTMASPRVLMVFGQCLSAAGYLLLIPASATGSYATLVLPMLMAATGMAVMVPTVTNVTLASAATSQGGIASGVLNTARQVGGMLGVAIFGYLVRDAAPSAFLFGMRMSFAIAAGLLLLGGLLSFLGLRAERKNVTV</sequence>
<dbReference type="EMBL" id="JACHBG010000027">
    <property type="protein sequence ID" value="MBB6488799.1"/>
    <property type="molecule type" value="Genomic_DNA"/>
</dbReference>
<reference evidence="8 9" key="1">
    <citation type="submission" date="2020-08" db="EMBL/GenBank/DDBJ databases">
        <title>Genomic Encyclopedia of Type Strains, Phase IV (KMG-V): Genome sequencing to study the core and pangenomes of soil and plant-associated prokaryotes.</title>
        <authorList>
            <person name="Whitman W."/>
        </authorList>
    </citation>
    <scope>NUCLEOTIDE SEQUENCE [LARGE SCALE GENOMIC DNA]</scope>
    <source>
        <strain evidence="8 9">SEMIA 4060</strain>
    </source>
</reference>
<accession>A0A7X0MFI3</accession>
<evidence type="ECO:0000313" key="8">
    <source>
        <dbReference type="EMBL" id="MBB6488799.1"/>
    </source>
</evidence>
<keyword evidence="3 6" id="KW-0812">Transmembrane</keyword>
<dbReference type="SUPFAM" id="SSF103473">
    <property type="entry name" value="MFS general substrate transporter"/>
    <property type="match status" value="1"/>
</dbReference>
<feature type="transmembrane region" description="Helical" evidence="6">
    <location>
        <begin position="12"/>
        <end position="32"/>
    </location>
</feature>
<evidence type="ECO:0000256" key="4">
    <source>
        <dbReference type="ARBA" id="ARBA00022989"/>
    </source>
</evidence>
<dbReference type="RefSeq" id="WP_184710540.1">
    <property type="nucleotide sequence ID" value="NZ_JACHBG010000027.1"/>
</dbReference>
<evidence type="ECO:0000256" key="6">
    <source>
        <dbReference type="SAM" id="Phobius"/>
    </source>
</evidence>
<evidence type="ECO:0000256" key="2">
    <source>
        <dbReference type="ARBA" id="ARBA00022448"/>
    </source>
</evidence>
<evidence type="ECO:0000256" key="3">
    <source>
        <dbReference type="ARBA" id="ARBA00022692"/>
    </source>
</evidence>
<dbReference type="Proteomes" id="UP000565576">
    <property type="component" value="Unassembled WGS sequence"/>
</dbReference>
<dbReference type="GO" id="GO:0022857">
    <property type="term" value="F:transmembrane transporter activity"/>
    <property type="evidence" value="ECO:0007669"/>
    <property type="project" value="InterPro"/>
</dbReference>
<dbReference type="InterPro" id="IPR020846">
    <property type="entry name" value="MFS_dom"/>
</dbReference>
<keyword evidence="2" id="KW-0813">Transport</keyword>
<dbReference type="Gene3D" id="1.20.1250.20">
    <property type="entry name" value="MFS general substrate transporter like domains"/>
    <property type="match status" value="1"/>
</dbReference>
<gene>
    <name evidence="8" type="ORF">GGD46_006122</name>
</gene>
<evidence type="ECO:0000256" key="1">
    <source>
        <dbReference type="ARBA" id="ARBA00004141"/>
    </source>
</evidence>
<dbReference type="PROSITE" id="PS50850">
    <property type="entry name" value="MFS"/>
    <property type="match status" value="1"/>
</dbReference>
<feature type="transmembrane region" description="Helical" evidence="6">
    <location>
        <begin position="232"/>
        <end position="251"/>
    </location>
</feature>
<evidence type="ECO:0000313" key="9">
    <source>
        <dbReference type="Proteomes" id="UP000565576"/>
    </source>
</evidence>
<keyword evidence="5 6" id="KW-0472">Membrane</keyword>
<feature type="transmembrane region" description="Helical" evidence="6">
    <location>
        <begin position="52"/>
        <end position="72"/>
    </location>
</feature>